<dbReference type="InterPro" id="IPR002937">
    <property type="entry name" value="Amino_oxidase"/>
</dbReference>
<reference evidence="2" key="1">
    <citation type="submission" date="2017-09" db="EMBL/GenBank/DDBJ databases">
        <title>Complete Genome Sequence of ansamitocin-producing Bacterium Actinosynnema pretiosum X47.</title>
        <authorList>
            <person name="Cao G."/>
            <person name="Zong G."/>
            <person name="Zhong C."/>
            <person name="Fu J."/>
        </authorList>
    </citation>
    <scope>NUCLEOTIDE SEQUENCE [LARGE SCALE GENOMIC DNA]</scope>
    <source>
        <strain evidence="2">X47</strain>
    </source>
</reference>
<keyword evidence="3" id="KW-1185">Reference proteome</keyword>
<proteinExistence type="predicted"/>
<organism evidence="2 3">
    <name type="scientific">Actinosynnema pretiosum</name>
    <dbReference type="NCBI Taxonomy" id="42197"/>
    <lineage>
        <taxon>Bacteria</taxon>
        <taxon>Bacillati</taxon>
        <taxon>Actinomycetota</taxon>
        <taxon>Actinomycetes</taxon>
        <taxon>Pseudonocardiales</taxon>
        <taxon>Pseudonocardiaceae</taxon>
        <taxon>Actinosynnema</taxon>
    </lineage>
</organism>
<evidence type="ECO:0000313" key="3">
    <source>
        <dbReference type="Proteomes" id="UP000218505"/>
    </source>
</evidence>
<dbReference type="AlphaFoldDB" id="A0A290Z827"/>
<dbReference type="SUPFAM" id="SSF51905">
    <property type="entry name" value="FAD/NAD(P)-binding domain"/>
    <property type="match status" value="1"/>
</dbReference>
<dbReference type="Gene3D" id="1.10.3110.10">
    <property type="entry name" value="protoporphyrinogen ix oxidase, domain 3"/>
    <property type="match status" value="1"/>
</dbReference>
<protein>
    <submittedName>
        <fullName evidence="2">Amine oxidase</fullName>
    </submittedName>
</protein>
<dbReference type="Pfam" id="PF01593">
    <property type="entry name" value="Amino_oxidase"/>
    <property type="match status" value="1"/>
</dbReference>
<name>A0A290Z827_9PSEU</name>
<dbReference type="GO" id="GO:0016491">
    <property type="term" value="F:oxidoreductase activity"/>
    <property type="evidence" value="ECO:0007669"/>
    <property type="project" value="InterPro"/>
</dbReference>
<evidence type="ECO:0000259" key="1">
    <source>
        <dbReference type="Pfam" id="PF01593"/>
    </source>
</evidence>
<dbReference type="RefSeq" id="WP_096494963.1">
    <property type="nucleotide sequence ID" value="NZ_CP023445.1"/>
</dbReference>
<dbReference type="KEGG" id="apre:CNX65_19155"/>
<dbReference type="Gene3D" id="3.50.50.60">
    <property type="entry name" value="FAD/NAD(P)-binding domain"/>
    <property type="match status" value="1"/>
</dbReference>
<dbReference type="InterPro" id="IPR036188">
    <property type="entry name" value="FAD/NAD-bd_sf"/>
</dbReference>
<dbReference type="SUPFAM" id="SSF54373">
    <property type="entry name" value="FAD-linked reductases, C-terminal domain"/>
    <property type="match status" value="1"/>
</dbReference>
<dbReference type="PANTHER" id="PTHR42923">
    <property type="entry name" value="PROTOPORPHYRINOGEN OXIDASE"/>
    <property type="match status" value="1"/>
</dbReference>
<feature type="domain" description="Amine oxidase" evidence="1">
    <location>
        <begin position="25"/>
        <end position="432"/>
    </location>
</feature>
<sequence length="442" mass="46622">MAPHRDPDRDPDRDDLDVAVVGGGVAGLAAAHAARASGGRVRVFEAADHVGGRTSTLRVDGFLADTGAERLPERGYDATWSLLAELGIDRADVPLIGRRVGMWRDGRVRPGVADALGLLTGAGLGLRARLDARRALGSGHDLDRPEDSGTATVVEHLARYHRDVLEYLLQPVVSGFFGWRPERSAAAPALALLGSAGAASTWRVHPDGMDRLARALADRLDVRTSARVTEVVADRDGARLVVGGREVAARRVVLAVPAPVALDLHANPPEREAEFLRACTFTPVVKVHLLLDRPLPSAAHLVVVPRAESDVVSAIAFDHLRHPGRAPEGRGLLTVVANPVLAPRLARLPDADVADMLTRATGKFAPGLGEAVTGALVHRFRHGLPEATPRALGLRAGFAAALGSSTVDYAGDWVLLSPCSEAAVRTGLRAGARAVARRGELV</sequence>
<dbReference type="InterPro" id="IPR050464">
    <property type="entry name" value="Zeta_carotene_desat/Oxidored"/>
</dbReference>
<gene>
    <name evidence="2" type="ORF">CNX65_19155</name>
</gene>
<dbReference type="Gene3D" id="3.90.660.20">
    <property type="entry name" value="Protoporphyrinogen oxidase, mitochondrial, domain 2"/>
    <property type="match status" value="1"/>
</dbReference>
<dbReference type="Proteomes" id="UP000218505">
    <property type="component" value="Chromosome"/>
</dbReference>
<accession>A0A290Z827</accession>
<evidence type="ECO:0000313" key="2">
    <source>
        <dbReference type="EMBL" id="ATE55145.1"/>
    </source>
</evidence>
<dbReference type="EMBL" id="CP023445">
    <property type="protein sequence ID" value="ATE55145.1"/>
    <property type="molecule type" value="Genomic_DNA"/>
</dbReference>